<evidence type="ECO:0000313" key="2">
    <source>
        <dbReference type="EMBL" id="MER2491356.1"/>
    </source>
</evidence>
<organism evidence="2 3">
    <name type="scientific">Catenovulum sediminis</name>
    <dbReference type="NCBI Taxonomy" id="1740262"/>
    <lineage>
        <taxon>Bacteria</taxon>
        <taxon>Pseudomonadati</taxon>
        <taxon>Pseudomonadota</taxon>
        <taxon>Gammaproteobacteria</taxon>
        <taxon>Alteromonadales</taxon>
        <taxon>Alteromonadaceae</taxon>
        <taxon>Catenovulum</taxon>
    </lineage>
</organism>
<name>A0ABV1REL1_9ALTE</name>
<feature type="domain" description="Haemolysin-type calcium binding-related" evidence="1">
    <location>
        <begin position="57"/>
        <end position="90"/>
    </location>
</feature>
<sequence length="110" mass="13067">MHNHKYRFGQDNILFGLGDGQDTINIQRNHYLYDTHKVTLLSPISPDDISFEHIGNDLILKINNTDDQILFERYFLNESVTYRFEWLVFESENLTWTYADITKQLNTGHK</sequence>
<dbReference type="Pfam" id="PF06594">
    <property type="entry name" value="HCBP_related"/>
    <property type="match status" value="1"/>
</dbReference>
<evidence type="ECO:0000313" key="3">
    <source>
        <dbReference type="Proteomes" id="UP001467690"/>
    </source>
</evidence>
<evidence type="ECO:0000259" key="1">
    <source>
        <dbReference type="Pfam" id="PF06594"/>
    </source>
</evidence>
<dbReference type="RefSeq" id="WP_143873628.1">
    <property type="nucleotide sequence ID" value="NZ_CP041661.1"/>
</dbReference>
<dbReference type="Proteomes" id="UP001467690">
    <property type="component" value="Unassembled WGS sequence"/>
</dbReference>
<proteinExistence type="predicted"/>
<comment type="caution">
    <text evidence="2">The sequence shown here is derived from an EMBL/GenBank/DDBJ whole genome shotgun (WGS) entry which is preliminary data.</text>
</comment>
<reference evidence="2 3" key="1">
    <citation type="submission" date="2024-06" db="EMBL/GenBank/DDBJ databases">
        <authorList>
            <person name="Chen R.Y."/>
        </authorList>
    </citation>
    <scope>NUCLEOTIDE SEQUENCE [LARGE SCALE GENOMIC DNA]</scope>
    <source>
        <strain evidence="2 3">D2</strain>
    </source>
</reference>
<gene>
    <name evidence="2" type="ORF">ABS311_05610</name>
</gene>
<dbReference type="InterPro" id="IPR010566">
    <property type="entry name" value="Haemolys_ca-bd"/>
</dbReference>
<dbReference type="EMBL" id="JBELOE010000110">
    <property type="protein sequence ID" value="MER2491356.1"/>
    <property type="molecule type" value="Genomic_DNA"/>
</dbReference>
<keyword evidence="3" id="KW-1185">Reference proteome</keyword>
<protein>
    <submittedName>
        <fullName evidence="2">Calcium-binding protein</fullName>
    </submittedName>
</protein>
<accession>A0ABV1REL1</accession>